<proteinExistence type="predicted"/>
<reference evidence="1" key="1">
    <citation type="journal article" date="2020" name="Stud. Mycol.">
        <title>101 Dothideomycetes genomes: a test case for predicting lifestyles and emergence of pathogens.</title>
        <authorList>
            <person name="Haridas S."/>
            <person name="Albert R."/>
            <person name="Binder M."/>
            <person name="Bloem J."/>
            <person name="Labutti K."/>
            <person name="Salamov A."/>
            <person name="Andreopoulos B."/>
            <person name="Baker S."/>
            <person name="Barry K."/>
            <person name="Bills G."/>
            <person name="Bluhm B."/>
            <person name="Cannon C."/>
            <person name="Castanera R."/>
            <person name="Culley D."/>
            <person name="Daum C."/>
            <person name="Ezra D."/>
            <person name="Gonzalez J."/>
            <person name="Henrissat B."/>
            <person name="Kuo A."/>
            <person name="Liang C."/>
            <person name="Lipzen A."/>
            <person name="Lutzoni F."/>
            <person name="Magnuson J."/>
            <person name="Mondo S."/>
            <person name="Nolan M."/>
            <person name="Ohm R."/>
            <person name="Pangilinan J."/>
            <person name="Park H.-J."/>
            <person name="Ramirez L."/>
            <person name="Alfaro M."/>
            <person name="Sun H."/>
            <person name="Tritt A."/>
            <person name="Yoshinaga Y."/>
            <person name="Zwiers L.-H."/>
            <person name="Turgeon B."/>
            <person name="Goodwin S."/>
            <person name="Spatafora J."/>
            <person name="Crous P."/>
            <person name="Grigoriev I."/>
        </authorList>
    </citation>
    <scope>NUCLEOTIDE SEQUENCE</scope>
    <source>
        <strain evidence="1">CBS 675.92</strain>
    </source>
</reference>
<sequence length="166" mass="18687">MLIKRRSGGGRWGRWRRTRRGNGGCAVGICRVHCQRGRRTGRACSRWDSDTTQHNAAAAAWLRRSRQTSGRPPQRVGQWLAQRLDGELLTHCERRTADAGNMLSRERLLEYQRHGQQSPMVGAMGLAVGDGKTNGGATRAAAKTWRNIVKLWRRGSSTYQLVRYAC</sequence>
<accession>A0A6A5TQD2</accession>
<dbReference type="Proteomes" id="UP000800035">
    <property type="component" value="Unassembled WGS sequence"/>
</dbReference>
<keyword evidence="2" id="KW-1185">Reference proteome</keyword>
<evidence type="ECO:0000313" key="1">
    <source>
        <dbReference type="EMBL" id="KAF1954454.1"/>
    </source>
</evidence>
<dbReference type="EMBL" id="ML976999">
    <property type="protein sequence ID" value="KAF1954454.1"/>
    <property type="molecule type" value="Genomic_DNA"/>
</dbReference>
<organism evidence="1 2">
    <name type="scientific">Byssothecium circinans</name>
    <dbReference type="NCBI Taxonomy" id="147558"/>
    <lineage>
        <taxon>Eukaryota</taxon>
        <taxon>Fungi</taxon>
        <taxon>Dikarya</taxon>
        <taxon>Ascomycota</taxon>
        <taxon>Pezizomycotina</taxon>
        <taxon>Dothideomycetes</taxon>
        <taxon>Pleosporomycetidae</taxon>
        <taxon>Pleosporales</taxon>
        <taxon>Massarineae</taxon>
        <taxon>Massarinaceae</taxon>
        <taxon>Byssothecium</taxon>
    </lineage>
</organism>
<protein>
    <submittedName>
        <fullName evidence="1">Uncharacterized protein</fullName>
    </submittedName>
</protein>
<gene>
    <name evidence="1" type="ORF">CC80DRAFT_126642</name>
</gene>
<dbReference type="AlphaFoldDB" id="A0A6A5TQD2"/>
<name>A0A6A5TQD2_9PLEO</name>
<evidence type="ECO:0000313" key="2">
    <source>
        <dbReference type="Proteomes" id="UP000800035"/>
    </source>
</evidence>